<dbReference type="RefSeq" id="WP_063823731.1">
    <property type="nucleotide sequence ID" value="NZ_CP012672.1"/>
</dbReference>
<gene>
    <name evidence="1" type="ORF">SOCE836_052320</name>
</gene>
<dbReference type="Proteomes" id="UP000295497">
    <property type="component" value="Chromosome"/>
</dbReference>
<reference evidence="1 2" key="1">
    <citation type="submission" date="2015-09" db="EMBL/GenBank/DDBJ databases">
        <title>Sorangium comparison.</title>
        <authorList>
            <person name="Zaburannyi N."/>
            <person name="Bunk B."/>
            <person name="Overmann J."/>
            <person name="Mueller R."/>
        </authorList>
    </citation>
    <scope>NUCLEOTIDE SEQUENCE [LARGE SCALE GENOMIC DNA]</scope>
    <source>
        <strain evidence="1 2">So ce836</strain>
    </source>
</reference>
<name>A0A4P2QS42_SORCE</name>
<evidence type="ECO:0000313" key="1">
    <source>
        <dbReference type="EMBL" id="AUX33079.1"/>
    </source>
</evidence>
<proteinExistence type="predicted"/>
<organism evidence="1 2">
    <name type="scientific">Sorangium cellulosum</name>
    <name type="common">Polyangium cellulosum</name>
    <dbReference type="NCBI Taxonomy" id="56"/>
    <lineage>
        <taxon>Bacteria</taxon>
        <taxon>Pseudomonadati</taxon>
        <taxon>Myxococcota</taxon>
        <taxon>Polyangia</taxon>
        <taxon>Polyangiales</taxon>
        <taxon>Polyangiaceae</taxon>
        <taxon>Sorangium</taxon>
    </lineage>
</organism>
<evidence type="ECO:0000313" key="2">
    <source>
        <dbReference type="Proteomes" id="UP000295497"/>
    </source>
</evidence>
<sequence>MRLGARLTTHAFSAGAAGISFVVQPVPGSDQLFVIPIQYLLAASLAKERGAPLSKAAWSQVHQLIWGGGALRLMLGLTLGLIPLAGAFTNAMTAFLTTEYLGYYVDRALDNPDNPPPALSIQDVLDAITSLFTGRAR</sequence>
<dbReference type="AlphaFoldDB" id="A0A4P2QS42"/>
<protein>
    <submittedName>
        <fullName evidence="1">Uncharacterized protein</fullName>
    </submittedName>
</protein>
<accession>A0A4P2QS42</accession>
<dbReference type="EMBL" id="CP012672">
    <property type="protein sequence ID" value="AUX33079.1"/>
    <property type="molecule type" value="Genomic_DNA"/>
</dbReference>